<evidence type="ECO:0000313" key="4">
    <source>
        <dbReference type="Proteomes" id="UP001283341"/>
    </source>
</evidence>
<evidence type="ECO:0000256" key="2">
    <source>
        <dbReference type="SAM" id="Phobius"/>
    </source>
</evidence>
<keyword evidence="2" id="KW-0472">Membrane</keyword>
<evidence type="ECO:0000256" key="1">
    <source>
        <dbReference type="SAM" id="MobiDB-lite"/>
    </source>
</evidence>
<proteinExistence type="predicted"/>
<evidence type="ECO:0000313" key="3">
    <source>
        <dbReference type="EMBL" id="KAK3329150.1"/>
    </source>
</evidence>
<protein>
    <submittedName>
        <fullName evidence="3">Uncharacterized protein</fullName>
    </submittedName>
</protein>
<reference evidence="3" key="2">
    <citation type="submission" date="2023-06" db="EMBL/GenBank/DDBJ databases">
        <authorList>
            <consortium name="Lawrence Berkeley National Laboratory"/>
            <person name="Haridas S."/>
            <person name="Hensen N."/>
            <person name="Bonometti L."/>
            <person name="Westerberg I."/>
            <person name="Brannstrom I.O."/>
            <person name="Guillou S."/>
            <person name="Cros-Aarteil S."/>
            <person name="Calhoun S."/>
            <person name="Kuo A."/>
            <person name="Mondo S."/>
            <person name="Pangilinan J."/>
            <person name="Riley R."/>
            <person name="Labutti K."/>
            <person name="Andreopoulos B."/>
            <person name="Lipzen A."/>
            <person name="Chen C."/>
            <person name="Yanf M."/>
            <person name="Daum C."/>
            <person name="Ng V."/>
            <person name="Clum A."/>
            <person name="Steindorff A."/>
            <person name="Ohm R."/>
            <person name="Martin F."/>
            <person name="Silar P."/>
            <person name="Natvig D."/>
            <person name="Lalanne C."/>
            <person name="Gautier V."/>
            <person name="Ament-Velasquez S.L."/>
            <person name="Kruys A."/>
            <person name="Hutchinson M.I."/>
            <person name="Powell A.J."/>
            <person name="Barry K."/>
            <person name="Miller A.N."/>
            <person name="Grigoriev I.V."/>
            <person name="Debuchy R."/>
            <person name="Gladieux P."/>
            <person name="Thoren M.H."/>
            <person name="Johannesson H."/>
        </authorList>
    </citation>
    <scope>NUCLEOTIDE SEQUENCE</scope>
    <source>
        <strain evidence="3">CBS 118394</strain>
    </source>
</reference>
<dbReference type="AlphaFoldDB" id="A0AAE0MEE3"/>
<accession>A0AAE0MEE3</accession>
<feature type="compositionally biased region" description="Basic and acidic residues" evidence="1">
    <location>
        <begin position="48"/>
        <end position="66"/>
    </location>
</feature>
<dbReference type="EMBL" id="JAUEDM010000001">
    <property type="protein sequence ID" value="KAK3329150.1"/>
    <property type="molecule type" value="Genomic_DNA"/>
</dbReference>
<keyword evidence="2" id="KW-1133">Transmembrane helix</keyword>
<gene>
    <name evidence="3" type="ORF">B0H66DRAFT_526541</name>
</gene>
<keyword evidence="2" id="KW-0812">Transmembrane</keyword>
<reference evidence="3" key="1">
    <citation type="journal article" date="2023" name="Mol. Phylogenet. Evol.">
        <title>Genome-scale phylogeny and comparative genomics of the fungal order Sordariales.</title>
        <authorList>
            <person name="Hensen N."/>
            <person name="Bonometti L."/>
            <person name="Westerberg I."/>
            <person name="Brannstrom I.O."/>
            <person name="Guillou S."/>
            <person name="Cros-Aarteil S."/>
            <person name="Calhoun S."/>
            <person name="Haridas S."/>
            <person name="Kuo A."/>
            <person name="Mondo S."/>
            <person name="Pangilinan J."/>
            <person name="Riley R."/>
            <person name="LaButti K."/>
            <person name="Andreopoulos B."/>
            <person name="Lipzen A."/>
            <person name="Chen C."/>
            <person name="Yan M."/>
            <person name="Daum C."/>
            <person name="Ng V."/>
            <person name="Clum A."/>
            <person name="Steindorff A."/>
            <person name="Ohm R.A."/>
            <person name="Martin F."/>
            <person name="Silar P."/>
            <person name="Natvig D.O."/>
            <person name="Lalanne C."/>
            <person name="Gautier V."/>
            <person name="Ament-Velasquez S.L."/>
            <person name="Kruys A."/>
            <person name="Hutchinson M.I."/>
            <person name="Powell A.J."/>
            <person name="Barry K."/>
            <person name="Miller A.N."/>
            <person name="Grigoriev I.V."/>
            <person name="Debuchy R."/>
            <person name="Gladieux P."/>
            <person name="Hiltunen Thoren M."/>
            <person name="Johannesson H."/>
        </authorList>
    </citation>
    <scope>NUCLEOTIDE SEQUENCE</scope>
    <source>
        <strain evidence="3">CBS 118394</strain>
    </source>
</reference>
<feature type="transmembrane region" description="Helical" evidence="2">
    <location>
        <begin position="87"/>
        <end position="108"/>
    </location>
</feature>
<keyword evidence="4" id="KW-1185">Reference proteome</keyword>
<sequence>MTQQHGPIFSRFEGSDGKQTIETPWAETNSNNNRIANHKPTTLPPPYADDRQQGHNTGHGDAERNVELPQRFAAFDSANKRKRRRDIIWIVSVCLTIAILGAVLGGVLGTTRARGGSQGNE</sequence>
<comment type="caution">
    <text evidence="3">The sequence shown here is derived from an EMBL/GenBank/DDBJ whole genome shotgun (WGS) entry which is preliminary data.</text>
</comment>
<feature type="region of interest" description="Disordered" evidence="1">
    <location>
        <begin position="1"/>
        <end position="67"/>
    </location>
</feature>
<feature type="compositionally biased region" description="Polar residues" evidence="1">
    <location>
        <begin position="17"/>
        <end position="35"/>
    </location>
</feature>
<dbReference type="Proteomes" id="UP001283341">
    <property type="component" value="Unassembled WGS sequence"/>
</dbReference>
<organism evidence="3 4">
    <name type="scientific">Apodospora peruviana</name>
    <dbReference type="NCBI Taxonomy" id="516989"/>
    <lineage>
        <taxon>Eukaryota</taxon>
        <taxon>Fungi</taxon>
        <taxon>Dikarya</taxon>
        <taxon>Ascomycota</taxon>
        <taxon>Pezizomycotina</taxon>
        <taxon>Sordariomycetes</taxon>
        <taxon>Sordariomycetidae</taxon>
        <taxon>Sordariales</taxon>
        <taxon>Lasiosphaeriaceae</taxon>
        <taxon>Apodospora</taxon>
    </lineage>
</organism>
<name>A0AAE0MEE3_9PEZI</name>